<comment type="cofactor">
    <cofactor evidence="1">
        <name>Mn(2+)</name>
        <dbReference type="ChEBI" id="CHEBI:29035"/>
    </cofactor>
    <text evidence="1">The Mn(2+) ion enhances activity.</text>
</comment>
<dbReference type="GO" id="GO:0046872">
    <property type="term" value="F:metal ion binding"/>
    <property type="evidence" value="ECO:0007669"/>
    <property type="project" value="UniProtKB-KW"/>
</dbReference>
<dbReference type="Pfam" id="PF01546">
    <property type="entry name" value="Peptidase_M20"/>
    <property type="match status" value="1"/>
</dbReference>
<feature type="binding site" evidence="1">
    <location>
        <position position="177"/>
    </location>
    <ligand>
        <name>Mn(2+)</name>
        <dbReference type="ChEBI" id="CHEBI:29035"/>
        <label>2</label>
    </ligand>
</feature>
<dbReference type="InterPro" id="IPR052030">
    <property type="entry name" value="Peptidase_M20/M20A_hydrolases"/>
</dbReference>
<keyword evidence="3" id="KW-0378">Hydrolase</keyword>
<dbReference type="PANTHER" id="PTHR30575:SF3">
    <property type="entry name" value="PEPTIDASE M20 DIMERISATION DOMAIN-CONTAINING PROTEIN"/>
    <property type="match status" value="1"/>
</dbReference>
<evidence type="ECO:0000259" key="2">
    <source>
        <dbReference type="Pfam" id="PF07687"/>
    </source>
</evidence>
<dbReference type="Gene3D" id="3.40.630.10">
    <property type="entry name" value="Zn peptidases"/>
    <property type="match status" value="2"/>
</dbReference>
<dbReference type="NCBIfam" id="TIGR01891">
    <property type="entry name" value="amidohydrolases"/>
    <property type="match status" value="1"/>
</dbReference>
<accession>A0A6B0VGA2</accession>
<keyword evidence="4" id="KW-1185">Reference proteome</keyword>
<dbReference type="InterPro" id="IPR017439">
    <property type="entry name" value="Amidohydrolase"/>
</dbReference>
<evidence type="ECO:0000256" key="1">
    <source>
        <dbReference type="PIRSR" id="PIRSR005962-1"/>
    </source>
</evidence>
<feature type="binding site" evidence="1">
    <location>
        <position position="145"/>
    </location>
    <ligand>
        <name>Mn(2+)</name>
        <dbReference type="ChEBI" id="CHEBI:29035"/>
        <label>2</label>
    </ligand>
</feature>
<comment type="caution">
    <text evidence="3">The sequence shown here is derived from an EMBL/GenBank/DDBJ whole genome shotgun (WGS) entry which is preliminary data.</text>
</comment>
<keyword evidence="1" id="KW-0464">Manganese</keyword>
<name>A0A6B0VGA2_9EURY</name>
<dbReference type="GO" id="GO:0071713">
    <property type="term" value="F:para-aminobenzoyl-glutamate hydrolase activity"/>
    <property type="evidence" value="ECO:0007669"/>
    <property type="project" value="TreeGrafter"/>
</dbReference>
<gene>
    <name evidence="3" type="ORF">GS429_00255</name>
</gene>
<dbReference type="Pfam" id="PF07687">
    <property type="entry name" value="M20_dimer"/>
    <property type="match status" value="1"/>
</dbReference>
<reference evidence="3 4" key="1">
    <citation type="submission" date="2020-01" db="EMBL/GenBank/DDBJ databases">
        <title>Natronorubrum sp. JWXQ-INN 674 isolated from Inner Mongolia Autonomous Region of China.</title>
        <authorList>
            <person name="Xue Q."/>
        </authorList>
    </citation>
    <scope>NUCLEOTIDE SEQUENCE [LARGE SCALE GENOMIC DNA]</scope>
    <source>
        <strain evidence="3 4">JWXQ-INN-674</strain>
    </source>
</reference>
<dbReference type="SUPFAM" id="SSF53187">
    <property type="entry name" value="Zn-dependent exopeptidases"/>
    <property type="match status" value="1"/>
</dbReference>
<dbReference type="EMBL" id="WUYX01000003">
    <property type="protein sequence ID" value="MXV60524.1"/>
    <property type="molecule type" value="Genomic_DNA"/>
</dbReference>
<keyword evidence="1" id="KW-0479">Metal-binding</keyword>
<sequence length="427" mass="45517">MDNFVDPERLADLRRDFHRRPEPAWREFWTTCRIVDELERLGVTEIHVGPDALATERRVAVPDEEELEFWFEQARSAGARESTLERLEGGNTGAVAVLERGDGPTVALRVDIDGLPIEEATDSDHTPAAEGFRSRHAGTMHACGHDAHATIGLGVLEAVAESDFNGTLKVVFQPSEERIAGGEPAAKSGHLDDVDALIAVHVGLNHPTGTVVPGIEGSLAVRQMAVTFTGSPSHAGAQPNEGNNANQALATAVTNLQGIARHSDGITRVNVGVIEGGTAVNVVSERAYMEVEVRGGTTDLMEYMASDAERVIRSAAEMHNCEFEIEPQGGAPSIESDDRLCNLIATVADDHPSVDRLVETDRLSGSEDAAHLMAEVQNRGGIAAYVGVGTDHPTGHHTSTFDVDETSLGIGVDVLTEAVLALNESDN</sequence>
<dbReference type="SUPFAM" id="SSF55031">
    <property type="entry name" value="Bacterial exopeptidase dimerisation domain"/>
    <property type="match status" value="1"/>
</dbReference>
<evidence type="ECO:0000313" key="3">
    <source>
        <dbReference type="EMBL" id="MXV60524.1"/>
    </source>
</evidence>
<protein>
    <submittedName>
        <fullName evidence="3">Amidohydrolase</fullName>
    </submittedName>
</protein>
<feature type="binding site" evidence="1">
    <location>
        <position position="397"/>
    </location>
    <ligand>
        <name>Mn(2+)</name>
        <dbReference type="ChEBI" id="CHEBI:29035"/>
        <label>1</label>
    </ligand>
</feature>
<dbReference type="InterPro" id="IPR002933">
    <property type="entry name" value="Peptidase_M20"/>
</dbReference>
<dbReference type="InterPro" id="IPR036264">
    <property type="entry name" value="Bact_exopeptidase_dim_dom"/>
</dbReference>
<dbReference type="GO" id="GO:0046657">
    <property type="term" value="P:folic acid catabolic process"/>
    <property type="evidence" value="ECO:0007669"/>
    <property type="project" value="TreeGrafter"/>
</dbReference>
<evidence type="ECO:0000313" key="4">
    <source>
        <dbReference type="Proteomes" id="UP000434101"/>
    </source>
</evidence>
<feature type="domain" description="Peptidase M20 dimerisation" evidence="2">
    <location>
        <begin position="223"/>
        <end position="302"/>
    </location>
</feature>
<dbReference type="Proteomes" id="UP000434101">
    <property type="component" value="Unassembled WGS sequence"/>
</dbReference>
<dbReference type="InterPro" id="IPR011650">
    <property type="entry name" value="Peptidase_M20_dimer"/>
</dbReference>
<organism evidence="3 4">
    <name type="scientific">Natronorubrum halalkaliphilum</name>
    <dbReference type="NCBI Taxonomy" id="2691917"/>
    <lineage>
        <taxon>Archaea</taxon>
        <taxon>Methanobacteriati</taxon>
        <taxon>Methanobacteriota</taxon>
        <taxon>Stenosarchaea group</taxon>
        <taxon>Halobacteria</taxon>
        <taxon>Halobacteriales</taxon>
        <taxon>Natrialbaceae</taxon>
        <taxon>Natronorubrum</taxon>
    </lineage>
</organism>
<dbReference type="PANTHER" id="PTHR30575">
    <property type="entry name" value="PEPTIDASE M20"/>
    <property type="match status" value="1"/>
</dbReference>
<proteinExistence type="predicted"/>
<feature type="binding site" evidence="1">
    <location>
        <position position="201"/>
    </location>
    <ligand>
        <name>Mn(2+)</name>
        <dbReference type="ChEBI" id="CHEBI:29035"/>
        <label>2</label>
    </ligand>
</feature>
<dbReference type="OrthoDB" id="247417at2157"/>
<feature type="binding site" evidence="1">
    <location>
        <position position="143"/>
    </location>
    <ligand>
        <name>Mn(2+)</name>
        <dbReference type="ChEBI" id="CHEBI:29035"/>
        <label>2</label>
    </ligand>
</feature>
<dbReference type="PIRSF" id="PIRSF005962">
    <property type="entry name" value="Pept_M20D_amidohydro"/>
    <property type="match status" value="1"/>
</dbReference>
<dbReference type="RefSeq" id="WP_160061555.1">
    <property type="nucleotide sequence ID" value="NZ_WUYX01000003.1"/>
</dbReference>
<dbReference type="AlphaFoldDB" id="A0A6B0VGA2"/>
<dbReference type="GO" id="GO:0005737">
    <property type="term" value="C:cytoplasm"/>
    <property type="evidence" value="ECO:0007669"/>
    <property type="project" value="TreeGrafter"/>
</dbReference>
<dbReference type="GO" id="GO:0016805">
    <property type="term" value="F:dipeptidase activity"/>
    <property type="evidence" value="ECO:0007669"/>
    <property type="project" value="TreeGrafter"/>
</dbReference>